<gene>
    <name evidence="2" type="ORF">CTOB1V02_LOCUS13536</name>
</gene>
<name>A0A7R8ZVB0_9CRUS</name>
<dbReference type="OrthoDB" id="270728at2759"/>
<sequence>MKAILLTIGNEILIGQIQDTNSQYISKQLGHIGVEVMEIRSISDGEKEIYDALTESCEKADIIISTGGLGPTKDDITKKTLSDFLGSPMVYDPEIFEHIKYLFSKIGRVPNEVNKEQAYHPNITQTLKNEMGTAPGLWTEWQGKLIINMAGVPYEMKHLMETQVIPRIKEKYTLPYILHRNLLTMGIPESELSLRLEDFEAQLPNNISLAYLPSGGRVKLRLSTKAATKALAEAQLEPQIEKLQATLGKDLLSTEEELVEKVIGQMLKEKSLRLACAESCTGGALAERITSLSGSSDYFLGSAVTYHTQAKINILNVP</sequence>
<dbReference type="PANTHER" id="PTHR13939">
    <property type="entry name" value="NICOTINAMIDE-NUCLEOTIDE AMIDOHYDROLASE PNCC"/>
    <property type="match status" value="1"/>
</dbReference>
<dbReference type="Pfam" id="PF00994">
    <property type="entry name" value="MoCF_biosynth"/>
    <property type="match status" value="1"/>
</dbReference>
<dbReference type="NCBIfam" id="TIGR00177">
    <property type="entry name" value="molyb_syn"/>
    <property type="match status" value="1"/>
</dbReference>
<dbReference type="SUPFAM" id="SSF142433">
    <property type="entry name" value="CinA-like"/>
    <property type="match status" value="1"/>
</dbReference>
<dbReference type="CDD" id="cd00885">
    <property type="entry name" value="cinA"/>
    <property type="match status" value="1"/>
</dbReference>
<dbReference type="HAMAP" id="MF_00226_B">
    <property type="entry name" value="CinA_B"/>
    <property type="match status" value="1"/>
</dbReference>
<accession>A0A7R8ZVB0</accession>
<dbReference type="Pfam" id="PF02464">
    <property type="entry name" value="CinA"/>
    <property type="match status" value="1"/>
</dbReference>
<dbReference type="Pfam" id="PF18146">
    <property type="entry name" value="CinA_KH"/>
    <property type="match status" value="1"/>
</dbReference>
<dbReference type="InterPro" id="IPR001453">
    <property type="entry name" value="MoaB/Mog_dom"/>
</dbReference>
<dbReference type="SMART" id="SM00852">
    <property type="entry name" value="MoCF_biosynth"/>
    <property type="match status" value="1"/>
</dbReference>
<dbReference type="NCBIfam" id="TIGR00200">
    <property type="entry name" value="cinA_nterm"/>
    <property type="match status" value="1"/>
</dbReference>
<dbReference type="InterPro" id="IPR036653">
    <property type="entry name" value="CinA-like_C"/>
</dbReference>
<dbReference type="InterPro" id="IPR041424">
    <property type="entry name" value="CinA_KH"/>
</dbReference>
<dbReference type="InterPro" id="IPR036425">
    <property type="entry name" value="MoaB/Mog-like_dom_sf"/>
</dbReference>
<dbReference type="Gene3D" id="3.40.980.10">
    <property type="entry name" value="MoaB/Mog-like domain"/>
    <property type="match status" value="1"/>
</dbReference>
<dbReference type="Gene3D" id="3.90.950.20">
    <property type="entry name" value="CinA-like"/>
    <property type="match status" value="1"/>
</dbReference>
<dbReference type="InterPro" id="IPR050101">
    <property type="entry name" value="CinA"/>
</dbReference>
<protein>
    <submittedName>
        <fullName evidence="2">Uncharacterized protein</fullName>
    </submittedName>
</protein>
<comment type="similarity">
    <text evidence="1">In the N-terminal section; belongs to the MoaB/Mog family.</text>
</comment>
<dbReference type="SUPFAM" id="SSF53218">
    <property type="entry name" value="Molybdenum cofactor biosynthesis proteins"/>
    <property type="match status" value="1"/>
</dbReference>
<evidence type="ECO:0000313" key="2">
    <source>
        <dbReference type="EMBL" id="CAD7235721.1"/>
    </source>
</evidence>
<dbReference type="PANTHER" id="PTHR13939:SF0">
    <property type="entry name" value="NMN AMIDOHYDROLASE-LIKE PROTEIN YFAY"/>
    <property type="match status" value="1"/>
</dbReference>
<dbReference type="AlphaFoldDB" id="A0A7R8ZVB0"/>
<reference evidence="2" key="1">
    <citation type="submission" date="2020-11" db="EMBL/GenBank/DDBJ databases">
        <authorList>
            <person name="Tran Van P."/>
        </authorList>
    </citation>
    <scope>NUCLEOTIDE SEQUENCE</scope>
</reference>
<dbReference type="InterPro" id="IPR008136">
    <property type="entry name" value="CinA_C"/>
</dbReference>
<evidence type="ECO:0000256" key="1">
    <source>
        <dbReference type="ARBA" id="ARBA00007589"/>
    </source>
</evidence>
<organism evidence="2">
    <name type="scientific">Cyprideis torosa</name>
    <dbReference type="NCBI Taxonomy" id="163714"/>
    <lineage>
        <taxon>Eukaryota</taxon>
        <taxon>Metazoa</taxon>
        <taxon>Ecdysozoa</taxon>
        <taxon>Arthropoda</taxon>
        <taxon>Crustacea</taxon>
        <taxon>Oligostraca</taxon>
        <taxon>Ostracoda</taxon>
        <taxon>Podocopa</taxon>
        <taxon>Podocopida</taxon>
        <taxon>Cytherocopina</taxon>
        <taxon>Cytheroidea</taxon>
        <taxon>Cytherideidae</taxon>
        <taxon>Cyprideis</taxon>
    </lineage>
</organism>
<feature type="non-terminal residue" evidence="2">
    <location>
        <position position="318"/>
    </location>
</feature>
<dbReference type="InterPro" id="IPR008135">
    <property type="entry name" value="Competence-induced_CinA"/>
</dbReference>
<proteinExistence type="inferred from homology"/>
<dbReference type="EMBL" id="OB674371">
    <property type="protein sequence ID" value="CAD7235721.1"/>
    <property type="molecule type" value="Genomic_DNA"/>
</dbReference>